<evidence type="ECO:0000256" key="3">
    <source>
        <dbReference type="SAM" id="MobiDB-lite"/>
    </source>
</evidence>
<feature type="region of interest" description="Disordered" evidence="3">
    <location>
        <begin position="86"/>
        <end position="226"/>
    </location>
</feature>
<organism evidence="4 5">
    <name type="scientific">Carpediemonas membranifera</name>
    <dbReference type="NCBI Taxonomy" id="201153"/>
    <lineage>
        <taxon>Eukaryota</taxon>
        <taxon>Metamonada</taxon>
        <taxon>Carpediemonas-like organisms</taxon>
        <taxon>Carpediemonas</taxon>
    </lineage>
</organism>
<dbReference type="SUPFAM" id="SSF48371">
    <property type="entry name" value="ARM repeat"/>
    <property type="match status" value="2"/>
</dbReference>
<protein>
    <submittedName>
        <fullName evidence="4">Armadillo/beta-catenin-like repeat</fullName>
    </submittedName>
</protein>
<dbReference type="Pfam" id="PF00514">
    <property type="entry name" value="Arm"/>
    <property type="match status" value="2"/>
</dbReference>
<dbReference type="Proteomes" id="UP000717585">
    <property type="component" value="Unassembled WGS sequence"/>
</dbReference>
<feature type="compositionally biased region" description="Basic and acidic residues" evidence="3">
    <location>
        <begin position="136"/>
        <end position="145"/>
    </location>
</feature>
<evidence type="ECO:0000313" key="4">
    <source>
        <dbReference type="EMBL" id="KAG9389997.1"/>
    </source>
</evidence>
<feature type="repeat" description="ARM" evidence="1">
    <location>
        <begin position="378"/>
        <end position="420"/>
    </location>
</feature>
<gene>
    <name evidence="4" type="ORF">J8273_8688</name>
</gene>
<dbReference type="EMBL" id="JAHDYR010000067">
    <property type="protein sequence ID" value="KAG9389997.1"/>
    <property type="molecule type" value="Genomic_DNA"/>
</dbReference>
<sequence>MQECSLCRKPAQDLTDISGERVTPEAISALLTRYEDEGDALEKEHQTAVERHQEAEQALAQCAEDISVCEYHLRINSLRVNILSKSDNRQAPTPAHPIPTEPPTEHKQPRETRISPARVPPQGEEPEPAHTAHASAEPDRQEHHVQPTPSKLSKSTVEPDMESDSEGEEYDQDNVEEPDAPAPRPRPEPVQQREQPKPDPQPEKPQPKPVTRARSVPRRPVTPGIERADGMLQELVAETGHVGVIPDKAMFVVDIFQRYLNGNVQNKNEVLEIAAELTWTLAAQPDGRSRLHAAGIETPLMTLISSADTVLAAHNAIHALSYLTRDDEVKRHLGQTTGLEVLLGMLRAAPEELQAKLAGAVWNIASLDENRSVLRERGGVEVLVGLLSSSSEAVVENAAGALWNCSVDDDNKQAMVSNGAIPKLLDCLGSANPGVLENSTGALWNCAAYPSARRHVLKLGGLEALLAVLAQDNVPPVVRENSLGALRNCAIDEENKVALANLDAVRILMQTVIESVPSVADNAIACIWVLTTEKLNRTSLLEADGLDFLLRIISQRETLPHTIVEKAIGIARNLSADPALRPMLHEAGVITAVVHVLLPVLRAAEALADTVKRRSSRAEVIGNIISTHKLPTRQELEFVCATLWNCAKDSNIKAILGHDGVCEAVMCVLAATLDQAIPSEVVEFASGCMASLAFNAENKEFISEADGVAVIEDLLRSTTDPIVLENAASVAKHLADLPKARAQMLEDSLAPWVVSVLAVAARTGEVTVQFNQDQHGMFSQLLDSHPMALKELCFLIKHWACDKKCRQALSGTIQPVYRLLSHEAIQRSGVAALQALARDPALRPVIERYSQV</sequence>
<keyword evidence="5" id="KW-1185">Reference proteome</keyword>
<feature type="compositionally biased region" description="Polar residues" evidence="3">
    <location>
        <begin position="147"/>
        <end position="156"/>
    </location>
</feature>
<feature type="repeat" description="ARM" evidence="1">
    <location>
        <begin position="460"/>
        <end position="504"/>
    </location>
</feature>
<dbReference type="PANTHER" id="PTHR46241:SF1">
    <property type="entry name" value="OUTER DYNEIN ARM-DOCKING COMPLEX SUBUNIT 2"/>
    <property type="match status" value="1"/>
</dbReference>
<feature type="coiled-coil region" evidence="2">
    <location>
        <begin position="31"/>
        <end position="58"/>
    </location>
</feature>
<feature type="compositionally biased region" description="Acidic residues" evidence="3">
    <location>
        <begin position="159"/>
        <end position="179"/>
    </location>
</feature>
<feature type="compositionally biased region" description="Basic and acidic residues" evidence="3">
    <location>
        <begin position="194"/>
        <end position="206"/>
    </location>
</feature>
<feature type="repeat" description="ARM" evidence="1">
    <location>
        <begin position="419"/>
        <end position="461"/>
    </location>
</feature>
<dbReference type="InterPro" id="IPR011989">
    <property type="entry name" value="ARM-like"/>
</dbReference>
<name>A0A8J6B4Q8_9EUKA</name>
<reference evidence="4" key="1">
    <citation type="submission" date="2021-05" db="EMBL/GenBank/DDBJ databases">
        <title>A free-living protist that lacks canonical eukaryotic 1 DNA replication and segregation systems.</title>
        <authorList>
            <person name="Salas-Leiva D.E."/>
            <person name="Tromer E.C."/>
            <person name="Curtis B.A."/>
            <person name="Jerlstrom-Hultqvist J."/>
            <person name="Kolisko M."/>
            <person name="Yi Z."/>
            <person name="Salas-Leiva J.S."/>
            <person name="Gallot-Lavallee L."/>
            <person name="Kops G.J.P.L."/>
            <person name="Archibald J.M."/>
            <person name="Simpson A.G.B."/>
            <person name="Roger A.J."/>
        </authorList>
    </citation>
    <scope>NUCLEOTIDE SEQUENCE</scope>
    <source>
        <strain evidence="4">BICM</strain>
    </source>
</reference>
<dbReference type="InterPro" id="IPR016024">
    <property type="entry name" value="ARM-type_fold"/>
</dbReference>
<proteinExistence type="predicted"/>
<dbReference type="SMART" id="SM00185">
    <property type="entry name" value="ARM"/>
    <property type="match status" value="9"/>
</dbReference>
<evidence type="ECO:0000256" key="1">
    <source>
        <dbReference type="PROSITE-ProRule" id="PRU00259"/>
    </source>
</evidence>
<evidence type="ECO:0000313" key="5">
    <source>
        <dbReference type="Proteomes" id="UP000717585"/>
    </source>
</evidence>
<evidence type="ECO:0000256" key="2">
    <source>
        <dbReference type="SAM" id="Coils"/>
    </source>
</evidence>
<dbReference type="PANTHER" id="PTHR46241">
    <property type="entry name" value="ARMADILLO REPEAT-CONTAINING PROTEIN 4 ARMC4"/>
    <property type="match status" value="1"/>
</dbReference>
<dbReference type="AlphaFoldDB" id="A0A8J6B4Q8"/>
<dbReference type="PROSITE" id="PS50176">
    <property type="entry name" value="ARM_REPEAT"/>
    <property type="match status" value="3"/>
</dbReference>
<dbReference type="OrthoDB" id="7537227at2759"/>
<dbReference type="InterPro" id="IPR000225">
    <property type="entry name" value="Armadillo"/>
</dbReference>
<feature type="compositionally biased region" description="Basic and acidic residues" evidence="3">
    <location>
        <begin position="103"/>
        <end position="113"/>
    </location>
</feature>
<dbReference type="Gene3D" id="1.25.10.10">
    <property type="entry name" value="Leucine-rich Repeat Variant"/>
    <property type="match status" value="4"/>
</dbReference>
<keyword evidence="2" id="KW-0175">Coiled coil</keyword>
<comment type="caution">
    <text evidence="4">The sequence shown here is derived from an EMBL/GenBank/DDBJ whole genome shotgun (WGS) entry which is preliminary data.</text>
</comment>
<accession>A0A8J6B4Q8</accession>